<evidence type="ECO:0000256" key="5">
    <source>
        <dbReference type="ARBA" id="ARBA00023049"/>
    </source>
</evidence>
<dbReference type="PANTHER" id="PTHR10127:SF780">
    <property type="entry name" value="METALLOENDOPEPTIDASE"/>
    <property type="match status" value="1"/>
</dbReference>
<dbReference type="InterPro" id="IPR024079">
    <property type="entry name" value="MetalloPept_cat_dom_sf"/>
</dbReference>
<dbReference type="AlphaFoldDB" id="A0A4Q9FNS6"/>
<dbReference type="RefSeq" id="WP_130936311.1">
    <property type="nucleotide sequence ID" value="NZ_BMEE01000002.1"/>
</dbReference>
<gene>
    <name evidence="8" type="ORF">EYD46_06690</name>
</gene>
<evidence type="ECO:0000259" key="7">
    <source>
        <dbReference type="PROSITE" id="PS51864"/>
    </source>
</evidence>
<dbReference type="GO" id="GO:0008270">
    <property type="term" value="F:zinc ion binding"/>
    <property type="evidence" value="ECO:0007669"/>
    <property type="project" value="UniProtKB-UniRule"/>
</dbReference>
<dbReference type="Pfam" id="PF01400">
    <property type="entry name" value="Astacin"/>
    <property type="match status" value="1"/>
</dbReference>
<keyword evidence="9" id="KW-1185">Reference proteome</keyword>
<keyword evidence="4 6" id="KW-0862">Zinc</keyword>
<keyword evidence="1 6" id="KW-0645">Protease</keyword>
<evidence type="ECO:0000256" key="4">
    <source>
        <dbReference type="ARBA" id="ARBA00022833"/>
    </source>
</evidence>
<dbReference type="Gene3D" id="3.40.390.10">
    <property type="entry name" value="Collagenase (Catalytic Domain)"/>
    <property type="match status" value="1"/>
</dbReference>
<dbReference type="EMBL" id="SIRS01000003">
    <property type="protein sequence ID" value="TBN16329.1"/>
    <property type="molecule type" value="Genomic_DNA"/>
</dbReference>
<dbReference type="InterPro" id="IPR006026">
    <property type="entry name" value="Peptidase_Metallo"/>
</dbReference>
<feature type="binding site" evidence="6">
    <location>
        <position position="175"/>
    </location>
    <ligand>
        <name>Zn(2+)</name>
        <dbReference type="ChEBI" id="CHEBI:29105"/>
        <note>catalytic</note>
    </ligand>
</feature>
<accession>A0A4Q9FNS6</accession>
<feature type="active site" evidence="6">
    <location>
        <position position="176"/>
    </location>
</feature>
<evidence type="ECO:0000313" key="8">
    <source>
        <dbReference type="EMBL" id="TBN16329.1"/>
    </source>
</evidence>
<dbReference type="Proteomes" id="UP000292372">
    <property type="component" value="Unassembled WGS sequence"/>
</dbReference>
<dbReference type="SUPFAM" id="SSF55486">
    <property type="entry name" value="Metalloproteases ('zincins'), catalytic domain"/>
    <property type="match status" value="1"/>
</dbReference>
<comment type="cofactor">
    <cofactor evidence="6">
        <name>Zn(2+)</name>
        <dbReference type="ChEBI" id="CHEBI:29105"/>
    </cofactor>
    <text evidence="6">Binds 1 zinc ion per subunit.</text>
</comment>
<evidence type="ECO:0000313" key="9">
    <source>
        <dbReference type="Proteomes" id="UP000292372"/>
    </source>
</evidence>
<keyword evidence="2 6" id="KW-0479">Metal-binding</keyword>
<sequence length="498" mass="55451">MKKMFFVLSLFLTLTNCSKGTDNQENSSIEPSSLGELITIDTYDGKQVTYRNINGKNVFEDDIILTENQIEFLKHGPIEGQEFSKSKAAPGVFLNRWTNSTVNFNISFTAARSDILTAINTLESATNINFVEQASGNYIDFVNSTGNFCGRSKLGMIGGRQEIELVCTTQRTIIHEILHALGFFHEHTRPDRDNFIAVNWGNIQSEFSHNYEISISQAYGTSLDFNSIMLYSSFNGSAINSSLPTMTRISDGLPFSGGSNLSVTDANALLDMYYTPNSVQNINTSGDIIDVGANSNGDYIYVKKNRFKHELYKNGIKINSNFNSGEYGIDIANNGDILSSSTGYNNKTIDISEGNGTIFCLSQVGRRNDIYLYRKNGNSWTSVIKDNSFKRLTVDNQGNAWVLSEDKIKVFNSSGVIINTIDIAPYVSGVWERFNDIGNAGNEIYVSVRNARNSGTMLLRYSLTINEFIKQPDPQIGSFRIDKLDGSNNGTIWFSEKF</sequence>
<feature type="binding site" evidence="6">
    <location>
        <position position="179"/>
    </location>
    <ligand>
        <name>Zn(2+)</name>
        <dbReference type="ChEBI" id="CHEBI:29105"/>
        <note>catalytic</note>
    </ligand>
</feature>
<proteinExistence type="predicted"/>
<protein>
    <recommendedName>
        <fullName evidence="7">Peptidase M12A domain-containing protein</fullName>
    </recommendedName>
</protein>
<name>A0A4Q9FNS6_9FLAO</name>
<dbReference type="PRINTS" id="PR00480">
    <property type="entry name" value="ASTACIN"/>
</dbReference>
<dbReference type="GO" id="GO:0004222">
    <property type="term" value="F:metalloendopeptidase activity"/>
    <property type="evidence" value="ECO:0007669"/>
    <property type="project" value="UniProtKB-UniRule"/>
</dbReference>
<evidence type="ECO:0000256" key="1">
    <source>
        <dbReference type="ARBA" id="ARBA00022670"/>
    </source>
</evidence>
<reference evidence="8 9" key="1">
    <citation type="journal article" date="2015" name="Int. J. Syst. Evol. Microbiol.">
        <title>Hyunsoonleella pacifica sp. nov., isolated from seawater of South Pacific Gyre.</title>
        <authorList>
            <person name="Gao X."/>
            <person name="Zhang Z."/>
            <person name="Dai X."/>
            <person name="Zhang X.H."/>
        </authorList>
    </citation>
    <scope>NUCLEOTIDE SEQUENCE [LARGE SCALE GENOMIC DNA]</scope>
    <source>
        <strain evidence="8 9">SW033</strain>
    </source>
</reference>
<evidence type="ECO:0000256" key="6">
    <source>
        <dbReference type="PROSITE-ProRule" id="PRU01211"/>
    </source>
</evidence>
<dbReference type="InterPro" id="IPR001506">
    <property type="entry name" value="Peptidase_M12A"/>
</dbReference>
<dbReference type="OrthoDB" id="8455098at2"/>
<comment type="caution">
    <text evidence="8">The sequence shown here is derived from an EMBL/GenBank/DDBJ whole genome shotgun (WGS) entry which is preliminary data.</text>
</comment>
<dbReference type="PROSITE" id="PS51864">
    <property type="entry name" value="ASTACIN"/>
    <property type="match status" value="1"/>
</dbReference>
<feature type="domain" description="Peptidase M12A" evidence="7">
    <location>
        <begin position="87"/>
        <end position="277"/>
    </location>
</feature>
<dbReference type="PANTHER" id="PTHR10127">
    <property type="entry name" value="DISCOIDIN, CUB, EGF, LAMININ , AND ZINC METALLOPROTEASE DOMAIN CONTAINING"/>
    <property type="match status" value="1"/>
</dbReference>
<dbReference type="SMART" id="SM00235">
    <property type="entry name" value="ZnMc"/>
    <property type="match status" value="1"/>
</dbReference>
<keyword evidence="5 6" id="KW-0482">Metalloprotease</keyword>
<keyword evidence="3 6" id="KW-0378">Hydrolase</keyword>
<feature type="binding site" evidence="6">
    <location>
        <position position="185"/>
    </location>
    <ligand>
        <name>Zn(2+)</name>
        <dbReference type="ChEBI" id="CHEBI:29105"/>
        <note>catalytic</note>
    </ligand>
</feature>
<organism evidence="8 9">
    <name type="scientific">Hyunsoonleella pacifica</name>
    <dbReference type="NCBI Taxonomy" id="1080224"/>
    <lineage>
        <taxon>Bacteria</taxon>
        <taxon>Pseudomonadati</taxon>
        <taxon>Bacteroidota</taxon>
        <taxon>Flavobacteriia</taxon>
        <taxon>Flavobacteriales</taxon>
        <taxon>Flavobacteriaceae</taxon>
    </lineage>
</organism>
<evidence type="ECO:0000256" key="2">
    <source>
        <dbReference type="ARBA" id="ARBA00022723"/>
    </source>
</evidence>
<evidence type="ECO:0000256" key="3">
    <source>
        <dbReference type="ARBA" id="ARBA00022801"/>
    </source>
</evidence>
<dbReference type="GO" id="GO:0006508">
    <property type="term" value="P:proteolysis"/>
    <property type="evidence" value="ECO:0007669"/>
    <property type="project" value="UniProtKB-KW"/>
</dbReference>
<comment type="caution">
    <text evidence="6">Lacks conserved residue(s) required for the propagation of feature annotation.</text>
</comment>